<organism evidence="2 3">
    <name type="scientific">Actinophytocola xinjiangensis</name>
    <dbReference type="NCBI Taxonomy" id="485602"/>
    <lineage>
        <taxon>Bacteria</taxon>
        <taxon>Bacillati</taxon>
        <taxon>Actinomycetota</taxon>
        <taxon>Actinomycetes</taxon>
        <taxon>Pseudonocardiales</taxon>
        <taxon>Pseudonocardiaceae</taxon>
    </lineage>
</organism>
<dbReference type="RefSeq" id="WP_075131117.1">
    <property type="nucleotide sequence ID" value="NZ_MSIF01000001.1"/>
</dbReference>
<dbReference type="Proteomes" id="UP000185696">
    <property type="component" value="Unassembled WGS sequence"/>
</dbReference>
<comment type="caution">
    <text evidence="2">The sequence shown here is derived from an EMBL/GenBank/DDBJ whole genome shotgun (WGS) entry which is preliminary data.</text>
</comment>
<gene>
    <name evidence="2" type="ORF">BLA60_03190</name>
</gene>
<dbReference type="AlphaFoldDB" id="A0A7Z1B102"/>
<feature type="region of interest" description="Disordered" evidence="1">
    <location>
        <begin position="103"/>
        <end position="152"/>
    </location>
</feature>
<evidence type="ECO:0000313" key="3">
    <source>
        <dbReference type="Proteomes" id="UP000185696"/>
    </source>
</evidence>
<evidence type="ECO:0008006" key="4">
    <source>
        <dbReference type="Google" id="ProtNLM"/>
    </source>
</evidence>
<name>A0A7Z1B102_9PSEU</name>
<sequence length="376" mass="40310">MSFYVDAAAVAGLSALVTRNGGGAQLFANYNKGSGPNEFGEGVLINLCAQSLDRWQQLARDNSQRGADLLLGCGHQLEHAAELYAGVDHEYAAKLDATYPHGGGAAPLEPGQVRAADSAGEFTDWENPSSNPRDPSKEYQGPPTLGEADAAGSGWNIDLEGEVDRVTGAVSLARQIRDVLRAILGLDPFDVALTLIAGHWELLLYQARCVEDLDPGFTRIRENLDRGRFAVQDRWEGNAAGAFEVWMLNYCLAADELATFGREAGWKMRNFAEAAYHQFQALNIAIDFLIDLVLDLVLAGGGTMIGGALSVLRGENPIEAIGSIVAAYGQVSTILDAIRVLGHELVSISDVVAGNGEAVARSWPSNPSEYVHPEFR</sequence>
<evidence type="ECO:0000313" key="2">
    <source>
        <dbReference type="EMBL" id="OLF14170.1"/>
    </source>
</evidence>
<reference evidence="2 3" key="1">
    <citation type="submission" date="2016-12" db="EMBL/GenBank/DDBJ databases">
        <title>The draft genome sequence of Actinophytocola xinjiangensis.</title>
        <authorList>
            <person name="Wang W."/>
            <person name="Yuan L."/>
        </authorList>
    </citation>
    <scope>NUCLEOTIDE SEQUENCE [LARGE SCALE GENOMIC DNA]</scope>
    <source>
        <strain evidence="2 3">CGMCC 4.4663</strain>
    </source>
</reference>
<protein>
    <recommendedName>
        <fullName evidence="4">Excreted virulence factor EspC (Type VII ESX diderm)</fullName>
    </recommendedName>
</protein>
<keyword evidence="3" id="KW-1185">Reference proteome</keyword>
<evidence type="ECO:0000256" key="1">
    <source>
        <dbReference type="SAM" id="MobiDB-lite"/>
    </source>
</evidence>
<accession>A0A7Z1B102</accession>
<dbReference type="OrthoDB" id="3673075at2"/>
<proteinExistence type="predicted"/>
<dbReference type="EMBL" id="MSIF01000001">
    <property type="protein sequence ID" value="OLF14170.1"/>
    <property type="molecule type" value="Genomic_DNA"/>
</dbReference>